<dbReference type="Proteomes" id="UP001271007">
    <property type="component" value="Unassembled WGS sequence"/>
</dbReference>
<evidence type="ECO:0000313" key="3">
    <source>
        <dbReference type="EMBL" id="KAK3057955.1"/>
    </source>
</evidence>
<evidence type="ECO:0000256" key="2">
    <source>
        <dbReference type="SAM" id="MobiDB-lite"/>
    </source>
</evidence>
<comment type="caution">
    <text evidence="3">The sequence shown here is derived from an EMBL/GenBank/DDBJ whole genome shotgun (WGS) entry which is preliminary data.</text>
</comment>
<organism evidence="3 4">
    <name type="scientific">Extremus antarcticus</name>
    <dbReference type="NCBI Taxonomy" id="702011"/>
    <lineage>
        <taxon>Eukaryota</taxon>
        <taxon>Fungi</taxon>
        <taxon>Dikarya</taxon>
        <taxon>Ascomycota</taxon>
        <taxon>Pezizomycotina</taxon>
        <taxon>Dothideomycetes</taxon>
        <taxon>Dothideomycetidae</taxon>
        <taxon>Mycosphaerellales</taxon>
        <taxon>Extremaceae</taxon>
        <taxon>Extremus</taxon>
    </lineage>
</organism>
<evidence type="ECO:0000313" key="4">
    <source>
        <dbReference type="Proteomes" id="UP001271007"/>
    </source>
</evidence>
<sequence length="482" mass="53558">MDRSMFSRASSHKYGHLSKSSHELPRWSTHSPMAASTIPPPIVESTYTLPQRPAARSAVVNKPTSTPLQDRQSELEADLQFLLDAQADGLLGGLESGLFDDRTSTGSTTPTTQSVRSASARHREKPARRKTGVRSARKGIYNSILALAAVKSEEIDEIDEDVHSRDETIGKIEGWQQKKLGLRDASENLGSNEDTVRSQRLRQEADVLQQEINHVELQLADMKSRQRKLLREVAAAENAVQAKMASYTSSLRLLEEEVLNYLSSKPSEAILRTSSGVESAAVWRLPPKRRTLDMAKQYWTDDREATQQRRERVRYEKSALDDGALMWKDVVTQVTEFERMLQHDMANWANGHSTKETAENISPSEGTQRCSAEVLDRMSGVISALEEDLKVAKERNWNLLIAAIGAEIDALRQGRQLLGGDSPPDPPDQHAVESQSDPSGGETEALEQSFATARRRASNGAAPEDEDPDPELLFSKHDLDSE</sequence>
<protein>
    <recommendedName>
        <fullName evidence="5">Atg28p</fullName>
    </recommendedName>
</protein>
<name>A0AAJ0GI62_9PEZI</name>
<evidence type="ECO:0000256" key="1">
    <source>
        <dbReference type="SAM" id="Coils"/>
    </source>
</evidence>
<dbReference type="AlphaFoldDB" id="A0AAJ0GI62"/>
<proteinExistence type="predicted"/>
<dbReference type="EMBL" id="JAWDJX010000002">
    <property type="protein sequence ID" value="KAK3057955.1"/>
    <property type="molecule type" value="Genomic_DNA"/>
</dbReference>
<reference evidence="3" key="1">
    <citation type="submission" date="2023-04" db="EMBL/GenBank/DDBJ databases">
        <title>Black Yeasts Isolated from many extreme environments.</title>
        <authorList>
            <person name="Coleine C."/>
            <person name="Stajich J.E."/>
            <person name="Selbmann L."/>
        </authorList>
    </citation>
    <scope>NUCLEOTIDE SEQUENCE</scope>
    <source>
        <strain evidence="3">CCFEE 5312</strain>
    </source>
</reference>
<feature type="region of interest" description="Disordered" evidence="2">
    <location>
        <begin position="100"/>
        <end position="134"/>
    </location>
</feature>
<feature type="coiled-coil region" evidence="1">
    <location>
        <begin position="198"/>
        <end position="239"/>
    </location>
</feature>
<gene>
    <name evidence="3" type="ORF">LTR09_001032</name>
</gene>
<feature type="region of interest" description="Disordered" evidence="2">
    <location>
        <begin position="416"/>
        <end position="482"/>
    </location>
</feature>
<keyword evidence="4" id="KW-1185">Reference proteome</keyword>
<feature type="compositionally biased region" description="Low complexity" evidence="2">
    <location>
        <begin position="104"/>
        <end position="114"/>
    </location>
</feature>
<feature type="region of interest" description="Disordered" evidence="2">
    <location>
        <begin position="1"/>
        <end position="45"/>
    </location>
</feature>
<feature type="compositionally biased region" description="Basic residues" evidence="2">
    <location>
        <begin position="119"/>
        <end position="134"/>
    </location>
</feature>
<accession>A0AAJ0GI62</accession>
<evidence type="ECO:0008006" key="5">
    <source>
        <dbReference type="Google" id="ProtNLM"/>
    </source>
</evidence>
<keyword evidence="1" id="KW-0175">Coiled coil</keyword>